<dbReference type="OrthoDB" id="447089at2"/>
<dbReference type="RefSeq" id="WP_073608421.1">
    <property type="nucleotide sequence ID" value="NZ_MRCG01000006.1"/>
</dbReference>
<accession>A0A1U7J6Q2</accession>
<protein>
    <submittedName>
        <fullName evidence="1">Uncharacterized protein</fullName>
    </submittedName>
</protein>
<organism evidence="1 2">
    <name type="scientific">Phormidium tenue NIES-30</name>
    <dbReference type="NCBI Taxonomy" id="549789"/>
    <lineage>
        <taxon>Bacteria</taxon>
        <taxon>Bacillati</taxon>
        <taxon>Cyanobacteriota</taxon>
        <taxon>Cyanophyceae</taxon>
        <taxon>Oscillatoriophycideae</taxon>
        <taxon>Oscillatoriales</taxon>
        <taxon>Oscillatoriaceae</taxon>
        <taxon>Phormidium</taxon>
    </lineage>
</organism>
<name>A0A1U7J6Q2_9CYAN</name>
<proteinExistence type="predicted"/>
<evidence type="ECO:0000313" key="1">
    <source>
        <dbReference type="EMBL" id="OKH48494.1"/>
    </source>
</evidence>
<dbReference type="EMBL" id="MRCG01000006">
    <property type="protein sequence ID" value="OKH48494.1"/>
    <property type="molecule type" value="Genomic_DNA"/>
</dbReference>
<comment type="caution">
    <text evidence="1">The sequence shown here is derived from an EMBL/GenBank/DDBJ whole genome shotgun (WGS) entry which is preliminary data.</text>
</comment>
<gene>
    <name evidence="1" type="ORF">NIES30_09880</name>
</gene>
<evidence type="ECO:0000313" key="2">
    <source>
        <dbReference type="Proteomes" id="UP000185557"/>
    </source>
</evidence>
<dbReference type="AlphaFoldDB" id="A0A1U7J6Q2"/>
<sequence>MLLSTFELLLKPITPTAGTVTGSDRSILQGYFLNVANPNNTSLRLRLRFNAQSPGLDRTKLLVARDTLGTNDFATLTPGSTYDFRLNAGDTGLVILQPDIRTLNPANVADQIEVRGYVEIFAVSTFPFPGSARTFPLLVTPEHRGTFLPSPGTSGDFDQLITALPTSSGSALLNVDTVLDPIFQGPLVPVPPFPQPIPVPGPIDPIGPVAGGINPEVVSQLENIQQVLGFMAQRLDDLSQPVTNGLPSVVTNGAQRQPVA</sequence>
<dbReference type="Proteomes" id="UP000185557">
    <property type="component" value="Unassembled WGS sequence"/>
</dbReference>
<keyword evidence="2" id="KW-1185">Reference proteome</keyword>
<reference evidence="1 2" key="1">
    <citation type="submission" date="2016-11" db="EMBL/GenBank/DDBJ databases">
        <title>Draft Genome Sequences of Nine Cyanobacterial Strains from Diverse Habitats.</title>
        <authorList>
            <person name="Zhu T."/>
            <person name="Hou S."/>
            <person name="Lu X."/>
            <person name="Hess W.R."/>
        </authorList>
    </citation>
    <scope>NUCLEOTIDE SEQUENCE [LARGE SCALE GENOMIC DNA]</scope>
    <source>
        <strain evidence="1 2">NIES-30</strain>
    </source>
</reference>